<dbReference type="PANTHER" id="PTHR36378">
    <property type="entry name" value="COTTON FIBER PROTEIN"/>
    <property type="match status" value="1"/>
</dbReference>
<protein>
    <submittedName>
        <fullName evidence="2">Uncharacterized protein</fullName>
    </submittedName>
</protein>
<dbReference type="AlphaFoldDB" id="A0A6V7NEH4"/>
<proteinExistence type="predicted"/>
<evidence type="ECO:0000256" key="1">
    <source>
        <dbReference type="SAM" id="MobiDB-lite"/>
    </source>
</evidence>
<dbReference type="EMBL" id="LR862129">
    <property type="protein sequence ID" value="CAD1816928.1"/>
    <property type="molecule type" value="Genomic_DNA"/>
</dbReference>
<dbReference type="InterPro" id="IPR008480">
    <property type="entry name" value="DUF761_pln"/>
</dbReference>
<evidence type="ECO:0000313" key="2">
    <source>
        <dbReference type="EMBL" id="CAD1816928.1"/>
    </source>
</evidence>
<name>A0A6V7NEH4_ANACO</name>
<sequence>MEKEERDGANNNTAIVAVATTDVTSKACSLRPPAGKKRGTLSLIRAALFMVRGCSSGKKKFLNAEAPGSPSAAEAGWKTLVGGMRPFHVPQLEYYPSNPLLLPPPPPVGHESYHDVSLPPASPAHSTSSGEMSRYASAEDLQALDKNDDDLNSDEATDDGSGGPNAIDVQAEDFIAKFYEQMRLQRMESFNHNTM</sequence>
<feature type="region of interest" description="Disordered" evidence="1">
    <location>
        <begin position="147"/>
        <end position="167"/>
    </location>
</feature>
<accession>A0A6V7NEH4</accession>
<dbReference type="Pfam" id="PF05553">
    <property type="entry name" value="DUF761"/>
    <property type="match status" value="1"/>
</dbReference>
<gene>
    <name evidence="2" type="ORF">CB5_LOCUS139</name>
</gene>
<reference evidence="2" key="1">
    <citation type="submission" date="2020-07" db="EMBL/GenBank/DDBJ databases">
        <authorList>
            <person name="Lin J."/>
        </authorList>
    </citation>
    <scope>NUCLEOTIDE SEQUENCE</scope>
</reference>
<organism evidence="2">
    <name type="scientific">Ananas comosus var. bracteatus</name>
    <name type="common">red pineapple</name>
    <dbReference type="NCBI Taxonomy" id="296719"/>
    <lineage>
        <taxon>Eukaryota</taxon>
        <taxon>Viridiplantae</taxon>
        <taxon>Streptophyta</taxon>
        <taxon>Embryophyta</taxon>
        <taxon>Tracheophyta</taxon>
        <taxon>Spermatophyta</taxon>
        <taxon>Magnoliopsida</taxon>
        <taxon>Liliopsida</taxon>
        <taxon>Poales</taxon>
        <taxon>Bromeliaceae</taxon>
        <taxon>Bromelioideae</taxon>
        <taxon>Ananas</taxon>
    </lineage>
</organism>
<feature type="region of interest" description="Disordered" evidence="1">
    <location>
        <begin position="106"/>
        <end position="134"/>
    </location>
</feature>
<dbReference type="PANTHER" id="PTHR36378:SF1">
    <property type="entry name" value="COTTON FIBER PROTEIN"/>
    <property type="match status" value="1"/>
</dbReference>
<feature type="compositionally biased region" description="Acidic residues" evidence="1">
    <location>
        <begin position="147"/>
        <end position="158"/>
    </location>
</feature>